<keyword evidence="3" id="KW-1185">Reference proteome</keyword>
<organism evidence="2 3">
    <name type="scientific">Triticum turgidum subsp. durum</name>
    <name type="common">Durum wheat</name>
    <name type="synonym">Triticum durum</name>
    <dbReference type="NCBI Taxonomy" id="4567"/>
    <lineage>
        <taxon>Eukaryota</taxon>
        <taxon>Viridiplantae</taxon>
        <taxon>Streptophyta</taxon>
        <taxon>Embryophyta</taxon>
        <taxon>Tracheophyta</taxon>
        <taxon>Spermatophyta</taxon>
        <taxon>Magnoliopsida</taxon>
        <taxon>Liliopsida</taxon>
        <taxon>Poales</taxon>
        <taxon>Poaceae</taxon>
        <taxon>BOP clade</taxon>
        <taxon>Pooideae</taxon>
        <taxon>Triticodae</taxon>
        <taxon>Triticeae</taxon>
        <taxon>Triticinae</taxon>
        <taxon>Triticum</taxon>
    </lineage>
</organism>
<name>A0A9R0R4Y9_TRITD</name>
<gene>
    <name evidence="2" type="ORF">TRITD_1Bv1G216520</name>
</gene>
<dbReference type="Proteomes" id="UP000324705">
    <property type="component" value="Chromosome 1B"/>
</dbReference>
<dbReference type="OMA" id="PCELSPR"/>
<dbReference type="PANTHER" id="PTHR33264:SF65">
    <property type="match status" value="1"/>
</dbReference>
<reference evidence="2 3" key="1">
    <citation type="submission" date="2017-09" db="EMBL/GenBank/DDBJ databases">
        <authorList>
            <consortium name="International Durum Wheat Genome Sequencing Consortium (IDWGSC)"/>
            <person name="Milanesi L."/>
        </authorList>
    </citation>
    <scope>NUCLEOTIDE SEQUENCE [LARGE SCALE GENOMIC DNA]</scope>
    <source>
        <strain evidence="3">cv. Svevo</strain>
    </source>
</reference>
<evidence type="ECO:0000313" key="3">
    <source>
        <dbReference type="Proteomes" id="UP000324705"/>
    </source>
</evidence>
<accession>A0A9R0R4Y9</accession>
<dbReference type="AlphaFoldDB" id="A0A9R0R4Y9"/>
<dbReference type="EMBL" id="LT934112">
    <property type="protein sequence ID" value="VAH23109.1"/>
    <property type="molecule type" value="Genomic_DNA"/>
</dbReference>
<proteinExistence type="predicted"/>
<evidence type="ECO:0000256" key="1">
    <source>
        <dbReference type="SAM" id="MobiDB-lite"/>
    </source>
</evidence>
<dbReference type="Gramene" id="TRITD1Bv1G216520.1">
    <property type="protein sequence ID" value="TRITD1Bv1G216520.1"/>
    <property type="gene ID" value="TRITD1Bv1G216520"/>
</dbReference>
<evidence type="ECO:0000313" key="2">
    <source>
        <dbReference type="EMBL" id="VAH23109.1"/>
    </source>
</evidence>
<feature type="compositionally biased region" description="Basic and acidic residues" evidence="1">
    <location>
        <begin position="119"/>
        <end position="133"/>
    </location>
</feature>
<dbReference type="PANTHER" id="PTHR33264">
    <property type="entry name" value="EXPRESSED PROTEIN"/>
    <property type="match status" value="1"/>
</dbReference>
<protein>
    <submittedName>
        <fullName evidence="2">Uncharacterized protein</fullName>
    </submittedName>
</protein>
<feature type="region of interest" description="Disordered" evidence="1">
    <location>
        <begin position="109"/>
        <end position="144"/>
    </location>
</feature>
<sequence length="179" mass="18576">MIGGAGRPRRGGAVARPRRRFEVAGGEEEGEEREATTAAAASAGCSCRSCAAVAVADCVALACCPCAVVSLLGLALVRAPLAVGRLVIRARRRRRALLRGKLVRDVAAHAAPAPSDGGGAHEKGAEKEADVRTGVDATGGEVGTARDVDDHEAELAWLEEMYRTGRWGFGRVSFSAKTP</sequence>